<name>A0A6A3TSG3_9STRA</name>
<accession>A0A6A3TSG3</accession>
<keyword evidence="2" id="KW-0812">Transmembrane</keyword>
<dbReference type="EMBL" id="QXGA01000823">
    <property type="protein sequence ID" value="KAE9139725.1"/>
    <property type="molecule type" value="Genomic_DNA"/>
</dbReference>
<protein>
    <submittedName>
        <fullName evidence="7">Uncharacterized protein</fullName>
    </submittedName>
</protein>
<dbReference type="Proteomes" id="UP000460718">
    <property type="component" value="Unassembled WGS sequence"/>
</dbReference>
<feature type="compositionally biased region" description="Basic and acidic residues" evidence="1">
    <location>
        <begin position="76"/>
        <end position="92"/>
    </location>
</feature>
<dbReference type="EMBL" id="QXGF01000935">
    <property type="protein sequence ID" value="KAE8934182.1"/>
    <property type="molecule type" value="Genomic_DNA"/>
</dbReference>
<evidence type="ECO:0000313" key="17">
    <source>
        <dbReference type="Proteomes" id="UP000441208"/>
    </source>
</evidence>
<evidence type="ECO:0000313" key="20">
    <source>
        <dbReference type="Proteomes" id="UP000488956"/>
    </source>
</evidence>
<gene>
    <name evidence="11" type="ORF">PF001_g13968</name>
    <name evidence="10" type="ORF">PF002_g16103</name>
    <name evidence="9" type="ORF">PF004_g13645</name>
    <name evidence="8" type="ORF">PF005_g14427</name>
    <name evidence="7" type="ORF">PF006_g13674</name>
    <name evidence="5" type="ORF">PF007_g14634</name>
    <name evidence="3" type="ORF">PF009_g15832</name>
    <name evidence="6" type="ORF">PF010_g11872</name>
    <name evidence="4" type="ORF">PF011_g13449</name>
</gene>
<evidence type="ECO:0000313" key="14">
    <source>
        <dbReference type="Proteomes" id="UP000437068"/>
    </source>
</evidence>
<dbReference type="Proteomes" id="UP000437068">
    <property type="component" value="Unassembled WGS sequence"/>
</dbReference>
<evidence type="ECO:0000313" key="5">
    <source>
        <dbReference type="EMBL" id="KAE9102775.1"/>
    </source>
</evidence>
<dbReference type="Proteomes" id="UP000440367">
    <property type="component" value="Unassembled WGS sequence"/>
</dbReference>
<feature type="region of interest" description="Disordered" evidence="1">
    <location>
        <begin position="1"/>
        <end position="92"/>
    </location>
</feature>
<evidence type="ECO:0000313" key="19">
    <source>
        <dbReference type="Proteomes" id="UP000476176"/>
    </source>
</evidence>
<evidence type="ECO:0000313" key="3">
    <source>
        <dbReference type="EMBL" id="KAE8934182.1"/>
    </source>
</evidence>
<evidence type="ECO:0000313" key="9">
    <source>
        <dbReference type="EMBL" id="KAE9219284.1"/>
    </source>
</evidence>
<evidence type="ECO:0000313" key="18">
    <source>
        <dbReference type="Proteomes" id="UP000460718"/>
    </source>
</evidence>
<dbReference type="EMBL" id="QXFW01000829">
    <property type="protein sequence ID" value="KAE9002123.1"/>
    <property type="molecule type" value="Genomic_DNA"/>
</dbReference>
<dbReference type="EMBL" id="QXGD01000936">
    <property type="protein sequence ID" value="KAE9219721.1"/>
    <property type="molecule type" value="Genomic_DNA"/>
</dbReference>
<dbReference type="Proteomes" id="UP000441208">
    <property type="component" value="Unassembled WGS sequence"/>
</dbReference>
<sequence>MPRNRVGVEVDSLPPAQKHEDEPHINSSYSSLGGSFPSTQLNSSASAPSLEAAKAQRQKELLRKKKAERRAHAKQRTAEKQQRQDEKKQKRELLAMMDEDFPAVDPPKVLVDTSTSTQSLACLEGERKEEDFSTKMHEAATSPLSDDADVQTSRQTDDYPPITEMMPKNMKGSPLTKNANDAATTIRKALKKKFKKCKTMFRQSPRVFAEEAIDLSPPKEQAIEGAVICNDSAFDAKVGGPTVEELGIDIVRDPGSSRKSKAELKLFRIVFLFFFILFVLSKIWLCVFVFFWLVFLFELNFQSKLPICV</sequence>
<evidence type="ECO:0000313" key="8">
    <source>
        <dbReference type="EMBL" id="KAE9202821.1"/>
    </source>
</evidence>
<keyword evidence="13" id="KW-1185">Reference proteome</keyword>
<evidence type="ECO:0000256" key="1">
    <source>
        <dbReference type="SAM" id="MobiDB-lite"/>
    </source>
</evidence>
<dbReference type="Proteomes" id="UP000440732">
    <property type="component" value="Unassembled WGS sequence"/>
</dbReference>
<evidence type="ECO:0000313" key="15">
    <source>
        <dbReference type="Proteomes" id="UP000440367"/>
    </source>
</evidence>
<evidence type="ECO:0000313" key="10">
    <source>
        <dbReference type="EMBL" id="KAE9219721.1"/>
    </source>
</evidence>
<evidence type="ECO:0000313" key="11">
    <source>
        <dbReference type="EMBL" id="KAE9302518.1"/>
    </source>
</evidence>
<evidence type="ECO:0000313" key="16">
    <source>
        <dbReference type="Proteomes" id="UP000440732"/>
    </source>
</evidence>
<dbReference type="EMBL" id="QXFX01000645">
    <property type="protein sequence ID" value="KAE9108538.1"/>
    <property type="molecule type" value="Genomic_DNA"/>
</dbReference>
<feature type="compositionally biased region" description="Basic residues" evidence="1">
    <location>
        <begin position="62"/>
        <end position="75"/>
    </location>
</feature>
<feature type="transmembrane region" description="Helical" evidence="2">
    <location>
        <begin position="266"/>
        <end position="295"/>
    </location>
</feature>
<evidence type="ECO:0000313" key="4">
    <source>
        <dbReference type="EMBL" id="KAE9002123.1"/>
    </source>
</evidence>
<feature type="compositionally biased region" description="Low complexity" evidence="1">
    <location>
        <begin position="27"/>
        <end position="38"/>
    </location>
</feature>
<evidence type="ECO:0000313" key="13">
    <source>
        <dbReference type="Proteomes" id="UP000433483"/>
    </source>
</evidence>
<dbReference type="EMBL" id="QXGB01000850">
    <property type="protein sequence ID" value="KAE9202821.1"/>
    <property type="molecule type" value="Genomic_DNA"/>
</dbReference>
<dbReference type="Proteomes" id="UP000433483">
    <property type="component" value="Unassembled WGS sequence"/>
</dbReference>
<reference evidence="12 13" key="1">
    <citation type="submission" date="2018-08" db="EMBL/GenBank/DDBJ databases">
        <title>Genomic investigation of the strawberry pathogen Phytophthora fragariae indicates pathogenicity is determined by transcriptional variation in three key races.</title>
        <authorList>
            <person name="Adams T.M."/>
            <person name="Armitage A.D."/>
            <person name="Sobczyk M.K."/>
            <person name="Bates H.J."/>
            <person name="Dunwell J.M."/>
            <person name="Nellist C.F."/>
            <person name="Harrison R.J."/>
        </authorList>
    </citation>
    <scope>NUCLEOTIDE SEQUENCE [LARGE SCALE GENOMIC DNA]</scope>
    <source>
        <strain evidence="11 14">A4</strain>
        <strain evidence="10 15">BC-1</strain>
        <strain evidence="9 19">BC-23</strain>
        <strain evidence="8 13">NOV-27</strain>
        <strain evidence="7 16">NOV-5</strain>
        <strain evidence="5 17">NOV-71</strain>
        <strain evidence="3 12">NOV-9</strain>
        <strain evidence="6 20">ONT-3</strain>
        <strain evidence="4 18">SCRP245</strain>
    </source>
</reference>
<dbReference type="AlphaFoldDB" id="A0A6A3TSG3"/>
<dbReference type="Proteomes" id="UP000488956">
    <property type="component" value="Unassembled WGS sequence"/>
</dbReference>
<dbReference type="OrthoDB" id="126046at2759"/>
<dbReference type="Proteomes" id="UP000429523">
    <property type="component" value="Unassembled WGS sequence"/>
</dbReference>
<dbReference type="EMBL" id="QXGC01000838">
    <property type="protein sequence ID" value="KAE9219284.1"/>
    <property type="molecule type" value="Genomic_DNA"/>
</dbReference>
<evidence type="ECO:0000313" key="6">
    <source>
        <dbReference type="EMBL" id="KAE9108538.1"/>
    </source>
</evidence>
<evidence type="ECO:0000256" key="2">
    <source>
        <dbReference type="SAM" id="Phobius"/>
    </source>
</evidence>
<dbReference type="Proteomes" id="UP000476176">
    <property type="component" value="Unassembled WGS sequence"/>
</dbReference>
<keyword evidence="2" id="KW-0472">Membrane</keyword>
<organism evidence="7 16">
    <name type="scientific">Phytophthora fragariae</name>
    <dbReference type="NCBI Taxonomy" id="53985"/>
    <lineage>
        <taxon>Eukaryota</taxon>
        <taxon>Sar</taxon>
        <taxon>Stramenopiles</taxon>
        <taxon>Oomycota</taxon>
        <taxon>Peronosporomycetes</taxon>
        <taxon>Peronosporales</taxon>
        <taxon>Peronosporaceae</taxon>
        <taxon>Phytophthora</taxon>
    </lineage>
</organism>
<dbReference type="EMBL" id="QXGE01000846">
    <property type="protein sequence ID" value="KAE9302518.1"/>
    <property type="molecule type" value="Genomic_DNA"/>
</dbReference>
<proteinExistence type="predicted"/>
<dbReference type="EMBL" id="QXFZ01000861">
    <property type="protein sequence ID" value="KAE9102775.1"/>
    <property type="molecule type" value="Genomic_DNA"/>
</dbReference>
<comment type="caution">
    <text evidence="7">The sequence shown here is derived from an EMBL/GenBank/DDBJ whole genome shotgun (WGS) entry which is preliminary data.</text>
</comment>
<feature type="region of interest" description="Disordered" evidence="1">
    <location>
        <begin position="140"/>
        <end position="178"/>
    </location>
</feature>
<evidence type="ECO:0000313" key="12">
    <source>
        <dbReference type="Proteomes" id="UP000429523"/>
    </source>
</evidence>
<keyword evidence="2" id="KW-1133">Transmembrane helix</keyword>
<evidence type="ECO:0000313" key="7">
    <source>
        <dbReference type="EMBL" id="KAE9139725.1"/>
    </source>
</evidence>